<sequence>MMTQCPFRPLAFAILLGATNAALASSPIIPLPIDMEAQAVQLNALCLRKAPDLNPPYLKTFNQWKERIGPYYAKYQQWLYDSSTKLAQPGVDLKAKTEELQREQFAYLESHDAEARELCQQMVQFLADPKYDAELKKRVEEPFK</sequence>
<comment type="caution">
    <text evidence="2">The sequence shown here is derived from an EMBL/GenBank/DDBJ whole genome shotgun (WGS) entry which is preliminary data.</text>
</comment>
<proteinExistence type="predicted"/>
<dbReference type="EMBL" id="WNKX01000009">
    <property type="protein sequence ID" value="MTW11711.1"/>
    <property type="molecule type" value="Genomic_DNA"/>
</dbReference>
<dbReference type="RefSeq" id="WP_155454662.1">
    <property type="nucleotide sequence ID" value="NZ_WNKX01000009.1"/>
</dbReference>
<dbReference type="Proteomes" id="UP000472320">
    <property type="component" value="Unassembled WGS sequence"/>
</dbReference>
<reference evidence="2 3" key="1">
    <citation type="submission" date="2019-11" db="EMBL/GenBank/DDBJ databases">
        <title>Type strains purchased from KCTC, JCM and DSMZ.</title>
        <authorList>
            <person name="Lu H."/>
        </authorList>
    </citation>
    <scope>NUCLEOTIDE SEQUENCE [LARGE SCALE GENOMIC DNA]</scope>
    <source>
        <strain evidence="2 3">JCM 31587</strain>
    </source>
</reference>
<name>A0A6L6QHT2_9BURK</name>
<feature type="signal peptide" evidence="1">
    <location>
        <begin position="1"/>
        <end position="24"/>
    </location>
</feature>
<evidence type="ECO:0000313" key="2">
    <source>
        <dbReference type="EMBL" id="MTW11711.1"/>
    </source>
</evidence>
<keyword evidence="1" id="KW-0732">Signal</keyword>
<evidence type="ECO:0008006" key="4">
    <source>
        <dbReference type="Google" id="ProtNLM"/>
    </source>
</evidence>
<accession>A0A6L6QHT2</accession>
<gene>
    <name evidence="2" type="ORF">GM658_13985</name>
</gene>
<dbReference type="AlphaFoldDB" id="A0A6L6QHT2"/>
<evidence type="ECO:0000313" key="3">
    <source>
        <dbReference type="Proteomes" id="UP000472320"/>
    </source>
</evidence>
<organism evidence="2 3">
    <name type="scientific">Massilia eburnea</name>
    <dbReference type="NCBI Taxonomy" id="1776165"/>
    <lineage>
        <taxon>Bacteria</taxon>
        <taxon>Pseudomonadati</taxon>
        <taxon>Pseudomonadota</taxon>
        <taxon>Betaproteobacteria</taxon>
        <taxon>Burkholderiales</taxon>
        <taxon>Oxalobacteraceae</taxon>
        <taxon>Telluria group</taxon>
        <taxon>Massilia</taxon>
    </lineage>
</organism>
<keyword evidence="3" id="KW-1185">Reference proteome</keyword>
<protein>
    <recommendedName>
        <fullName evidence="4">DUF3106 domain-containing protein</fullName>
    </recommendedName>
</protein>
<evidence type="ECO:0000256" key="1">
    <source>
        <dbReference type="SAM" id="SignalP"/>
    </source>
</evidence>
<feature type="chain" id="PRO_5026924235" description="DUF3106 domain-containing protein" evidence="1">
    <location>
        <begin position="25"/>
        <end position="144"/>
    </location>
</feature>